<evidence type="ECO:0000313" key="9">
    <source>
        <dbReference type="EMBL" id="SEI58651.1"/>
    </source>
</evidence>
<dbReference type="Pfam" id="PF00528">
    <property type="entry name" value="BPD_transp_1"/>
    <property type="match status" value="1"/>
</dbReference>
<comment type="subcellular location">
    <subcellularLocation>
        <location evidence="1 7">Cell membrane</location>
        <topology evidence="1 7">Multi-pass membrane protein</topology>
    </subcellularLocation>
</comment>
<keyword evidence="6 7" id="KW-0472">Membrane</keyword>
<evidence type="ECO:0000256" key="2">
    <source>
        <dbReference type="ARBA" id="ARBA00022448"/>
    </source>
</evidence>
<evidence type="ECO:0000256" key="5">
    <source>
        <dbReference type="ARBA" id="ARBA00022989"/>
    </source>
</evidence>
<dbReference type="RefSeq" id="WP_091632932.1">
    <property type="nucleotide sequence ID" value="NZ_FNYW01000004.1"/>
</dbReference>
<feature type="transmembrane region" description="Helical" evidence="7">
    <location>
        <begin position="133"/>
        <end position="154"/>
    </location>
</feature>
<dbReference type="SUPFAM" id="SSF161098">
    <property type="entry name" value="MetI-like"/>
    <property type="match status" value="1"/>
</dbReference>
<dbReference type="OrthoDB" id="9773683at2"/>
<dbReference type="PANTHER" id="PTHR30465">
    <property type="entry name" value="INNER MEMBRANE ABC TRANSPORTER"/>
    <property type="match status" value="1"/>
</dbReference>
<dbReference type="InterPro" id="IPR045621">
    <property type="entry name" value="BPD_transp_1_N"/>
</dbReference>
<dbReference type="PROSITE" id="PS50928">
    <property type="entry name" value="ABC_TM1"/>
    <property type="match status" value="1"/>
</dbReference>
<feature type="transmembrane region" description="Helical" evidence="7">
    <location>
        <begin position="230"/>
        <end position="254"/>
    </location>
</feature>
<dbReference type="STRING" id="1130080.SAMN04488113_10464"/>
<dbReference type="CDD" id="cd06261">
    <property type="entry name" value="TM_PBP2"/>
    <property type="match status" value="1"/>
</dbReference>
<reference evidence="10" key="1">
    <citation type="submission" date="2016-10" db="EMBL/GenBank/DDBJ databases">
        <authorList>
            <person name="Varghese N."/>
            <person name="Submissions S."/>
        </authorList>
    </citation>
    <scope>NUCLEOTIDE SEQUENCE [LARGE SCALE GENOMIC DNA]</scope>
    <source>
        <strain evidence="10">DSM 25751</strain>
    </source>
</reference>
<comment type="similarity">
    <text evidence="7">Belongs to the binding-protein-dependent transport system permease family.</text>
</comment>
<dbReference type="Gene3D" id="1.10.3720.10">
    <property type="entry name" value="MetI-like"/>
    <property type="match status" value="1"/>
</dbReference>
<dbReference type="GO" id="GO:0055085">
    <property type="term" value="P:transmembrane transport"/>
    <property type="evidence" value="ECO:0007669"/>
    <property type="project" value="InterPro"/>
</dbReference>
<evidence type="ECO:0000256" key="3">
    <source>
        <dbReference type="ARBA" id="ARBA00022475"/>
    </source>
</evidence>
<name>A0A1H6RSC4_9LACT</name>
<dbReference type="EMBL" id="FNYW01000004">
    <property type="protein sequence ID" value="SEI58651.1"/>
    <property type="molecule type" value="Genomic_DNA"/>
</dbReference>
<evidence type="ECO:0000256" key="6">
    <source>
        <dbReference type="ARBA" id="ARBA00023136"/>
    </source>
</evidence>
<accession>A0A1H6RSC4</accession>
<dbReference type="GO" id="GO:0005886">
    <property type="term" value="C:plasma membrane"/>
    <property type="evidence" value="ECO:0007669"/>
    <property type="project" value="UniProtKB-SubCell"/>
</dbReference>
<evidence type="ECO:0000313" key="10">
    <source>
        <dbReference type="Proteomes" id="UP000198564"/>
    </source>
</evidence>
<keyword evidence="5 7" id="KW-1133">Transmembrane helix</keyword>
<feature type="transmembrane region" description="Helical" evidence="7">
    <location>
        <begin position="274"/>
        <end position="300"/>
    </location>
</feature>
<evidence type="ECO:0000256" key="1">
    <source>
        <dbReference type="ARBA" id="ARBA00004651"/>
    </source>
</evidence>
<feature type="transmembrane region" description="Helical" evidence="7">
    <location>
        <begin position="174"/>
        <end position="193"/>
    </location>
</feature>
<evidence type="ECO:0000256" key="7">
    <source>
        <dbReference type="RuleBase" id="RU363032"/>
    </source>
</evidence>
<proteinExistence type="inferred from homology"/>
<evidence type="ECO:0000259" key="8">
    <source>
        <dbReference type="PROSITE" id="PS50928"/>
    </source>
</evidence>
<dbReference type="InterPro" id="IPR035906">
    <property type="entry name" value="MetI-like_sf"/>
</dbReference>
<keyword evidence="2 7" id="KW-0813">Transport</keyword>
<keyword evidence="10" id="KW-1185">Reference proteome</keyword>
<gene>
    <name evidence="9" type="ORF">SAMN04488113_10464</name>
</gene>
<feature type="transmembrane region" description="Helical" evidence="7">
    <location>
        <begin position="12"/>
        <end position="30"/>
    </location>
</feature>
<dbReference type="PANTHER" id="PTHR30465:SF74">
    <property type="entry name" value="OLIGOPEPTIDE TRANSPORT SYSTEM PERMEASE PROTEIN OPPB"/>
    <property type="match status" value="1"/>
</dbReference>
<dbReference type="Pfam" id="PF19300">
    <property type="entry name" value="BPD_transp_1_N"/>
    <property type="match status" value="1"/>
</dbReference>
<keyword evidence="4 7" id="KW-0812">Transmembrane</keyword>
<dbReference type="Proteomes" id="UP000198564">
    <property type="component" value="Unassembled WGS sequence"/>
</dbReference>
<protein>
    <submittedName>
        <fullName evidence="9">Oligopeptide transport system permease protein</fullName>
    </submittedName>
</protein>
<dbReference type="AlphaFoldDB" id="A0A1H6RSC4"/>
<feature type="domain" description="ABC transmembrane type-1" evidence="8">
    <location>
        <begin position="94"/>
        <end position="297"/>
    </location>
</feature>
<sequence length="313" mass="34150">MKKYILKRIGMSVATLLVIVLVLFILMQLLPGSPFNDERLSIEQQQVLMSKYGLDDSVPVQFFRYVKNMLTGDFGKSYTISKNTDVSLLLQNRLPTSLLLGGLSILLGSVAGLLLGVAAALKHNSLLDSMATFFSVIGVSIPSYVFALGLSYLFGFQLSWLPMLYNADDGLRAFALPAVALSMTVMATVARFTRTEMIEVLNSDYMQLVESKGVSGIQLIFKHALRNASISIITILGPLVVSLMTGSLVVEKIFSIPGIGQLMVQAIQSNDYNVILALAFVYSALYIFVMLAVDILYGVLDPRIRLAKEGANG</sequence>
<dbReference type="InterPro" id="IPR000515">
    <property type="entry name" value="MetI-like"/>
</dbReference>
<feature type="transmembrane region" description="Helical" evidence="7">
    <location>
        <begin position="98"/>
        <end position="121"/>
    </location>
</feature>
<evidence type="ECO:0000256" key="4">
    <source>
        <dbReference type="ARBA" id="ARBA00022692"/>
    </source>
</evidence>
<keyword evidence="3" id="KW-1003">Cell membrane</keyword>
<organism evidence="9 10">
    <name type="scientific">Alkalibacterium gilvum</name>
    <dbReference type="NCBI Taxonomy" id="1130080"/>
    <lineage>
        <taxon>Bacteria</taxon>
        <taxon>Bacillati</taxon>
        <taxon>Bacillota</taxon>
        <taxon>Bacilli</taxon>
        <taxon>Lactobacillales</taxon>
        <taxon>Carnobacteriaceae</taxon>
        <taxon>Alkalibacterium</taxon>
    </lineage>
</organism>